<organism evidence="2 3">
    <name type="scientific">Uabimicrobium amorphum</name>
    <dbReference type="NCBI Taxonomy" id="2596890"/>
    <lineage>
        <taxon>Bacteria</taxon>
        <taxon>Pseudomonadati</taxon>
        <taxon>Planctomycetota</taxon>
        <taxon>Candidatus Uabimicrobiia</taxon>
        <taxon>Candidatus Uabimicrobiales</taxon>
        <taxon>Candidatus Uabimicrobiaceae</taxon>
        <taxon>Candidatus Uabimicrobium</taxon>
    </lineage>
</organism>
<accession>A0A5S9F5Q2</accession>
<reference evidence="2 3" key="1">
    <citation type="submission" date="2019-08" db="EMBL/GenBank/DDBJ databases">
        <title>Complete genome sequence of Candidatus Uab amorphum.</title>
        <authorList>
            <person name="Shiratori T."/>
            <person name="Suzuki S."/>
            <person name="Kakizawa Y."/>
            <person name="Ishida K."/>
        </authorList>
    </citation>
    <scope>NUCLEOTIDE SEQUENCE [LARGE SCALE GENOMIC DNA]</scope>
    <source>
        <strain evidence="2 3">SRT547</strain>
    </source>
</reference>
<evidence type="ECO:0000313" key="3">
    <source>
        <dbReference type="Proteomes" id="UP000326354"/>
    </source>
</evidence>
<keyword evidence="1" id="KW-0175">Coiled coil</keyword>
<feature type="coiled-coil region" evidence="1">
    <location>
        <begin position="448"/>
        <end position="495"/>
    </location>
</feature>
<evidence type="ECO:0000256" key="1">
    <source>
        <dbReference type="SAM" id="Coils"/>
    </source>
</evidence>
<dbReference type="KEGG" id="uam:UABAM_04182"/>
<dbReference type="Proteomes" id="UP000326354">
    <property type="component" value="Chromosome"/>
</dbReference>
<sequence length="503" mass="57395">MNTFSDRMTNFAQEVLTRFADELPEETFEHVSDIVLRELQYQQIQEKIYVPLKEFLDALQKNSQTNDKIIKRIDAMLAGNVQQLQRDDKQMSLLQDLKKEQQSFADRVDELNEEVGTTLHNELLSNIKSECSEIVQKISQKMENASVQYNKDNTNISNQIGMLIEIHKTFIEEFKSSDVSQAIEEATTKLENLQKDSLNKVSAHLESIPELIQSEIMEAIDQQEILDSLKEQQNFISNKLEERVEKDTTPSLEESQMLLQPIQDAMLDQSGQLENMLSNIQDSLAELQIQHAEVAEESAAKPQSATAVSSSEDIEDKIKNIFQPLIDKLEDSLLENIRPKDLDTMKKSLSKIMETGFWRIEQLIENNDPGSADSTPQVRKDSGDALKNQLQTIENLLKEKLEGGNTETHSDGILARLKENTQEIVGHVFDDIKTHFMSAEIDNKLSSIDEKLNKMNVIEEKLQKMQDLDVMQEKLDKLQEAISSVDNKVLELATQLDKQESSE</sequence>
<dbReference type="EMBL" id="AP019860">
    <property type="protein sequence ID" value="BBM85804.1"/>
    <property type="molecule type" value="Genomic_DNA"/>
</dbReference>
<evidence type="ECO:0000313" key="2">
    <source>
        <dbReference type="EMBL" id="BBM85804.1"/>
    </source>
</evidence>
<protein>
    <submittedName>
        <fullName evidence="2">Uncharacterized protein</fullName>
    </submittedName>
</protein>
<keyword evidence="3" id="KW-1185">Reference proteome</keyword>
<feature type="coiled-coil region" evidence="1">
    <location>
        <begin position="270"/>
        <end position="297"/>
    </location>
</feature>
<name>A0A5S9F5Q2_UABAM</name>
<dbReference type="RefSeq" id="WP_151969894.1">
    <property type="nucleotide sequence ID" value="NZ_AP019860.1"/>
</dbReference>
<gene>
    <name evidence="2" type="ORF">UABAM_04182</name>
</gene>
<dbReference type="AlphaFoldDB" id="A0A5S9F5Q2"/>
<proteinExistence type="predicted"/>